<evidence type="ECO:0000313" key="2">
    <source>
        <dbReference type="Proteomes" id="UP000515488"/>
    </source>
</evidence>
<name>A0A6S5JGT8_ENTCL</name>
<dbReference type="Proteomes" id="UP000515488">
    <property type="component" value="Chromosome"/>
</dbReference>
<proteinExistence type="predicted"/>
<gene>
    <name evidence="1" type="ORF">WP5S18C02_03190</name>
</gene>
<sequence>MTTIYVQFSGKDEKDIVTYFSNPPLPDSFENLGTVDESDPRYAAFWSSFPVIVTQYWPVPTKA</sequence>
<organism evidence="1 2">
    <name type="scientific">Enterobacter cloacae</name>
    <dbReference type="NCBI Taxonomy" id="550"/>
    <lineage>
        <taxon>Bacteria</taxon>
        <taxon>Pseudomonadati</taxon>
        <taxon>Pseudomonadota</taxon>
        <taxon>Gammaproteobacteria</taxon>
        <taxon>Enterobacterales</taxon>
        <taxon>Enterobacteriaceae</taxon>
        <taxon>Enterobacter</taxon>
        <taxon>Enterobacter cloacae complex</taxon>
    </lineage>
</organism>
<dbReference type="AlphaFoldDB" id="A0A6S5JGT8"/>
<reference evidence="1 2" key="1">
    <citation type="submission" date="2019-12" db="EMBL/GenBank/DDBJ databases">
        <title>complete genome sequences of Enterobacter cloacae str. WP5-S18-CRE-02 isolated from wastewater treatment plant effluent.</title>
        <authorList>
            <person name="Sekizuka T."/>
            <person name="Itokawa K."/>
            <person name="Yatsu K."/>
            <person name="Inamine Y."/>
            <person name="Kuroda M."/>
        </authorList>
    </citation>
    <scope>NUCLEOTIDE SEQUENCE [LARGE SCALE GENOMIC DNA]</scope>
    <source>
        <strain evidence="1 2">WP5-S18-CRE-02</strain>
    </source>
</reference>
<dbReference type="EMBL" id="AP022126">
    <property type="protein sequence ID" value="BBS30113.1"/>
    <property type="molecule type" value="Genomic_DNA"/>
</dbReference>
<protein>
    <submittedName>
        <fullName evidence="1">Uncharacterized protein</fullName>
    </submittedName>
</protein>
<accession>A0A6S5JGT8</accession>
<evidence type="ECO:0000313" key="1">
    <source>
        <dbReference type="EMBL" id="BBS30113.1"/>
    </source>
</evidence>